<dbReference type="InterPro" id="IPR014721">
    <property type="entry name" value="Ribsml_uS5_D2-typ_fold_subgr"/>
</dbReference>
<dbReference type="GO" id="GO:0005525">
    <property type="term" value="F:GTP binding"/>
    <property type="evidence" value="ECO:0007669"/>
    <property type="project" value="UniProtKB-KW"/>
</dbReference>
<dbReference type="Gene3D" id="3.30.230.10">
    <property type="match status" value="1"/>
</dbReference>
<dbReference type="PROSITE" id="PS00301">
    <property type="entry name" value="G_TR_1"/>
    <property type="match status" value="1"/>
</dbReference>
<dbReference type="InterPro" id="IPR020568">
    <property type="entry name" value="Ribosomal_Su5_D2-typ_SF"/>
</dbReference>
<keyword evidence="7" id="KW-1185">Reference proteome</keyword>
<evidence type="ECO:0000256" key="3">
    <source>
        <dbReference type="ARBA" id="ARBA00023128"/>
    </source>
</evidence>
<dbReference type="CDD" id="cd03713">
    <property type="entry name" value="EFG_mtEFG_C"/>
    <property type="match status" value="1"/>
</dbReference>
<dbReference type="InterPro" id="IPR035649">
    <property type="entry name" value="EFG_V"/>
</dbReference>
<dbReference type="FunFam" id="3.30.70.240:FF:000001">
    <property type="entry name" value="Elongation factor G"/>
    <property type="match status" value="1"/>
</dbReference>
<dbReference type="InterPro" id="IPR009022">
    <property type="entry name" value="EFG_III"/>
</dbReference>
<evidence type="ECO:0000256" key="4">
    <source>
        <dbReference type="ARBA" id="ARBA00023134"/>
    </source>
</evidence>
<dbReference type="InterPro" id="IPR005225">
    <property type="entry name" value="Small_GTP-bd"/>
</dbReference>
<dbReference type="Gene3D" id="3.30.70.240">
    <property type="match status" value="1"/>
</dbReference>
<dbReference type="InterPro" id="IPR031157">
    <property type="entry name" value="G_TR_CS"/>
</dbReference>
<keyword evidence="1" id="KW-0547">Nucleotide-binding</keyword>
<dbReference type="EMBL" id="CAJPEX010002051">
    <property type="protein sequence ID" value="CAG0920427.1"/>
    <property type="molecule type" value="Genomic_DNA"/>
</dbReference>
<sequence length="763" mass="84139">MGKLRLDLTLSSARRYMSALRVTKKAMPTETKEKELRNIGIIAHIDAGKTTTTERMLFNSGATRCIGDVDDGDTVTDYLDQVCNGMRKKCVARGVSSRIQPSDTPFAERERGITITSAGVNFKWRNAFVNLIDTPGHVDFTVEVERVLRALDSTVTVLDASAGVEAQTLTVWEQANRYSLPSCVLLNKMDKEKANVSDSVKSIQEKLSVVPIVTQYPVGVGKQFCGVIDLVSLKKKLWKEDSSRNLTVMTETQIDDWRKNAKLYDEALRWRESMLHDLSDVDDEIATKIIQSSRLNDISTSDVQAAMRRATLSRKAVCVYLGSSLRNVGVQPLLDAVVDLLPNPDESLPDFVEHFRGKLCAVAFKVVYDSLLGYLTFLRVFSGMLKPGQRLLVTRTGQHEKTLRLYRAFGEQLQEVDSVSAGNIAVVTGLKEASTGDLLCSSLPDGVDTEALLLTCGTNFPEPVFFSSIEAGSAVQQQALDKALERVCREDPSISVKLDEDTGQTVLGGMGELHLDITMDRLKRDFGVDAYMGPLQVAYKETIAQSVTDALTFSRVIDDRKHLCVLKITAFSADDQNLNGKRFKFVNPRRTGENEHNLASIKPYQWKAIENGVKGALRAGPFMSFPVIGVGFYLEWFEVGPGTSHIMITAAAATLVQQILKQSGTVVMEPIMDLEIIVDGDYLSPILADLSTRRGVLSNIGSRQDLKVVKAAVPLAELVGYSTAFRKLCSGLGTFSMQIGQYAALDPKLQDDLAQKMFGFRPR</sequence>
<evidence type="ECO:0000259" key="5">
    <source>
        <dbReference type="PROSITE" id="PS51722"/>
    </source>
</evidence>
<organism evidence="6">
    <name type="scientific">Notodromas monacha</name>
    <dbReference type="NCBI Taxonomy" id="399045"/>
    <lineage>
        <taxon>Eukaryota</taxon>
        <taxon>Metazoa</taxon>
        <taxon>Ecdysozoa</taxon>
        <taxon>Arthropoda</taxon>
        <taxon>Crustacea</taxon>
        <taxon>Oligostraca</taxon>
        <taxon>Ostracoda</taxon>
        <taxon>Podocopa</taxon>
        <taxon>Podocopida</taxon>
        <taxon>Cypridocopina</taxon>
        <taxon>Cypridoidea</taxon>
        <taxon>Cyprididae</taxon>
        <taxon>Notodromas</taxon>
    </lineage>
</organism>
<dbReference type="GO" id="GO:0032790">
    <property type="term" value="P:ribosome disassembly"/>
    <property type="evidence" value="ECO:0007669"/>
    <property type="project" value="TreeGrafter"/>
</dbReference>
<evidence type="ECO:0000256" key="2">
    <source>
        <dbReference type="ARBA" id="ARBA00022917"/>
    </source>
</evidence>
<keyword evidence="4" id="KW-0342">GTP-binding</keyword>
<dbReference type="NCBIfam" id="TIGR00231">
    <property type="entry name" value="small_GTP"/>
    <property type="match status" value="1"/>
</dbReference>
<keyword evidence="3" id="KW-0496">Mitochondrion</keyword>
<dbReference type="CDD" id="cd16262">
    <property type="entry name" value="EFG_III"/>
    <property type="match status" value="1"/>
</dbReference>
<dbReference type="PANTHER" id="PTHR43261:SF1">
    <property type="entry name" value="RIBOSOME-RELEASING FACTOR 2, MITOCHONDRIAL"/>
    <property type="match status" value="1"/>
</dbReference>
<dbReference type="InterPro" id="IPR035647">
    <property type="entry name" value="EFG_III/V"/>
</dbReference>
<dbReference type="Pfam" id="PF00009">
    <property type="entry name" value="GTP_EFTU"/>
    <property type="match status" value="1"/>
</dbReference>
<evidence type="ECO:0000256" key="1">
    <source>
        <dbReference type="ARBA" id="ARBA00022741"/>
    </source>
</evidence>
<dbReference type="GO" id="GO:0032543">
    <property type="term" value="P:mitochondrial translation"/>
    <property type="evidence" value="ECO:0007669"/>
    <property type="project" value="TreeGrafter"/>
</dbReference>
<keyword evidence="2" id="KW-0648">Protein biosynthesis</keyword>
<dbReference type="InterPro" id="IPR027417">
    <property type="entry name" value="P-loop_NTPase"/>
</dbReference>
<dbReference type="InterPro" id="IPR009000">
    <property type="entry name" value="Transl_B-barrel_sf"/>
</dbReference>
<dbReference type="Gene3D" id="3.30.70.870">
    <property type="entry name" value="Elongation Factor G (Translational Gtpase), domain 3"/>
    <property type="match status" value="1"/>
</dbReference>
<dbReference type="InterPro" id="IPR005517">
    <property type="entry name" value="Transl_elong_EFG/EF2_IV"/>
</dbReference>
<evidence type="ECO:0000313" key="6">
    <source>
        <dbReference type="EMBL" id="CAD7280275.1"/>
    </source>
</evidence>
<reference evidence="6" key="1">
    <citation type="submission" date="2020-11" db="EMBL/GenBank/DDBJ databases">
        <authorList>
            <person name="Tran Van P."/>
        </authorList>
    </citation>
    <scope>NUCLEOTIDE SEQUENCE</scope>
</reference>
<accession>A0A7R9GF49</accession>
<dbReference type="PROSITE" id="PS51722">
    <property type="entry name" value="G_TR_2"/>
    <property type="match status" value="1"/>
</dbReference>
<evidence type="ECO:0000313" key="7">
    <source>
        <dbReference type="Proteomes" id="UP000678499"/>
    </source>
</evidence>
<dbReference type="InterPro" id="IPR000795">
    <property type="entry name" value="T_Tr_GTP-bd_dom"/>
</dbReference>
<dbReference type="Gene3D" id="3.40.50.300">
    <property type="entry name" value="P-loop containing nucleotide triphosphate hydrolases"/>
    <property type="match status" value="1"/>
</dbReference>
<protein>
    <recommendedName>
        <fullName evidence="5">Tr-type G domain-containing protein</fullName>
    </recommendedName>
</protein>
<dbReference type="FunFam" id="3.40.50.300:FF:000514">
    <property type="entry name" value="Ribosome-releasing factor 2, mitochondrial"/>
    <property type="match status" value="1"/>
</dbReference>
<dbReference type="AlphaFoldDB" id="A0A7R9GF49"/>
<dbReference type="Pfam" id="PF00679">
    <property type="entry name" value="EFG_C"/>
    <property type="match status" value="1"/>
</dbReference>
<dbReference type="EMBL" id="OA884088">
    <property type="protein sequence ID" value="CAD7280275.1"/>
    <property type="molecule type" value="Genomic_DNA"/>
</dbReference>
<dbReference type="Gene3D" id="2.40.30.10">
    <property type="entry name" value="Translation factors"/>
    <property type="match status" value="1"/>
</dbReference>
<dbReference type="InterPro" id="IPR041095">
    <property type="entry name" value="EFG_II"/>
</dbReference>
<dbReference type="OrthoDB" id="198619at2759"/>
<dbReference type="SMART" id="SM00889">
    <property type="entry name" value="EFG_IV"/>
    <property type="match status" value="1"/>
</dbReference>
<dbReference type="PRINTS" id="PR00315">
    <property type="entry name" value="ELONGATNFCT"/>
</dbReference>
<dbReference type="SMART" id="SM00838">
    <property type="entry name" value="EFG_C"/>
    <property type="match status" value="1"/>
</dbReference>
<dbReference type="Pfam" id="PF14492">
    <property type="entry name" value="EFG_III"/>
    <property type="match status" value="1"/>
</dbReference>
<proteinExistence type="predicted"/>
<dbReference type="SUPFAM" id="SSF50447">
    <property type="entry name" value="Translation proteins"/>
    <property type="match status" value="1"/>
</dbReference>
<dbReference type="Proteomes" id="UP000678499">
    <property type="component" value="Unassembled WGS sequence"/>
</dbReference>
<dbReference type="GO" id="GO:0003924">
    <property type="term" value="F:GTPase activity"/>
    <property type="evidence" value="ECO:0007669"/>
    <property type="project" value="InterPro"/>
</dbReference>
<dbReference type="PANTHER" id="PTHR43261">
    <property type="entry name" value="TRANSLATION ELONGATION FACTOR G-RELATED"/>
    <property type="match status" value="1"/>
</dbReference>
<dbReference type="SUPFAM" id="SSF54980">
    <property type="entry name" value="EF-G C-terminal domain-like"/>
    <property type="match status" value="2"/>
</dbReference>
<dbReference type="Pfam" id="PF03144">
    <property type="entry name" value="GTP_EFTU_D2"/>
    <property type="match status" value="1"/>
</dbReference>
<dbReference type="SUPFAM" id="SSF52540">
    <property type="entry name" value="P-loop containing nucleoside triphosphate hydrolases"/>
    <property type="match status" value="2"/>
</dbReference>
<dbReference type="GO" id="GO:0005759">
    <property type="term" value="C:mitochondrial matrix"/>
    <property type="evidence" value="ECO:0007669"/>
    <property type="project" value="UniProtKB-ARBA"/>
</dbReference>
<feature type="domain" description="Tr-type G" evidence="5">
    <location>
        <begin position="34"/>
        <end position="345"/>
    </location>
</feature>
<dbReference type="InterPro" id="IPR004161">
    <property type="entry name" value="EFTu-like_2"/>
</dbReference>
<dbReference type="InterPro" id="IPR000640">
    <property type="entry name" value="EFG_V-like"/>
</dbReference>
<dbReference type="SUPFAM" id="SSF54211">
    <property type="entry name" value="Ribosomal protein S5 domain 2-like"/>
    <property type="match status" value="1"/>
</dbReference>
<name>A0A7R9GF49_9CRUS</name>
<gene>
    <name evidence="6" type="ORF">NMOB1V02_LOCUS7937</name>
</gene>